<feature type="transmembrane region" description="Helical" evidence="1">
    <location>
        <begin position="63"/>
        <end position="85"/>
    </location>
</feature>
<dbReference type="EMBL" id="FOKK01000018">
    <property type="protein sequence ID" value="SFB54050.1"/>
    <property type="molecule type" value="Genomic_DNA"/>
</dbReference>
<gene>
    <name evidence="2" type="ORF">SAMN04489723_11827</name>
</gene>
<dbReference type="STRING" id="237018.SAMN04489723_11827"/>
<dbReference type="Pfam" id="PF10754">
    <property type="entry name" value="DUF2569"/>
    <property type="match status" value="1"/>
</dbReference>
<evidence type="ECO:0008006" key="4">
    <source>
        <dbReference type="Google" id="ProtNLM"/>
    </source>
</evidence>
<organism evidence="2 3">
    <name type="scientific">Algoriphagus aquimarinus</name>
    <dbReference type="NCBI Taxonomy" id="237018"/>
    <lineage>
        <taxon>Bacteria</taxon>
        <taxon>Pseudomonadati</taxon>
        <taxon>Bacteroidota</taxon>
        <taxon>Cytophagia</taxon>
        <taxon>Cytophagales</taxon>
        <taxon>Cyclobacteriaceae</taxon>
        <taxon>Algoriphagus</taxon>
    </lineage>
</organism>
<accession>A0A1I1BZS0</accession>
<dbReference type="AlphaFoldDB" id="A0A1I1BZS0"/>
<evidence type="ECO:0000256" key="1">
    <source>
        <dbReference type="SAM" id="Phobius"/>
    </source>
</evidence>
<evidence type="ECO:0000313" key="2">
    <source>
        <dbReference type="EMBL" id="SFB54050.1"/>
    </source>
</evidence>
<dbReference type="OrthoDB" id="981447at2"/>
<feature type="transmembrane region" description="Helical" evidence="1">
    <location>
        <begin position="16"/>
        <end position="43"/>
    </location>
</feature>
<protein>
    <recommendedName>
        <fullName evidence="4">DUF2569 domain-containing protein</fullName>
    </recommendedName>
</protein>
<evidence type="ECO:0000313" key="3">
    <source>
        <dbReference type="Proteomes" id="UP000198790"/>
    </source>
</evidence>
<keyword evidence="1" id="KW-1133">Transmembrane helix</keyword>
<keyword evidence="1" id="KW-0812">Transmembrane</keyword>
<dbReference type="Proteomes" id="UP000198790">
    <property type="component" value="Unassembled WGS sequence"/>
</dbReference>
<dbReference type="InterPro" id="IPR019690">
    <property type="entry name" value="DUF2569"/>
</dbReference>
<feature type="transmembrane region" description="Helical" evidence="1">
    <location>
        <begin position="97"/>
        <end position="115"/>
    </location>
</feature>
<dbReference type="RefSeq" id="WP_092900096.1">
    <property type="nucleotide sequence ID" value="NZ_FOKK01000018.1"/>
</dbReference>
<proteinExistence type="predicted"/>
<keyword evidence="1" id="KW-0472">Membrane</keyword>
<sequence>MQEKDLHGTIGKPIGGWLWVIMIMIIGSGLQILISLITTINQLLSDDWTSYFHTIDELLQTRIHIYTYLILSMIIGLGILVWSLATFFKRKKKFPPIFLGLLGYLILAEILRIYLLSHYADLTGQDLSNIENGLAKTGIIAIVTGLYLNKGKRPILTFVK</sequence>
<reference evidence="2 3" key="1">
    <citation type="submission" date="2016-10" db="EMBL/GenBank/DDBJ databases">
        <authorList>
            <person name="de Groot N.N."/>
        </authorList>
    </citation>
    <scope>NUCLEOTIDE SEQUENCE [LARGE SCALE GENOMIC DNA]</scope>
    <source>
        <strain evidence="2 3">DSM 23399</strain>
    </source>
</reference>
<name>A0A1I1BZS0_9BACT</name>
<keyword evidence="3" id="KW-1185">Reference proteome</keyword>